<dbReference type="AlphaFoldDB" id="A0A486XJ84"/>
<reference evidence="1" key="1">
    <citation type="submission" date="2019-04" db="EMBL/GenBank/DDBJ databases">
        <authorList>
            <person name="Brambilla D."/>
        </authorList>
    </citation>
    <scope>NUCLEOTIDE SEQUENCE</scope>
    <source>
        <strain evidence="1">BAL1</strain>
    </source>
</reference>
<evidence type="ECO:0000313" key="1">
    <source>
        <dbReference type="EMBL" id="VHO02533.1"/>
    </source>
</evidence>
<proteinExistence type="predicted"/>
<sequence>MEKMRRGFYQIANEISAVWMKKSRFFMDGLIFCLYSAG</sequence>
<gene>
    <name evidence="1" type="ORF">BAL341_875</name>
</gene>
<dbReference type="EMBL" id="CAAJGR010000072">
    <property type="protein sequence ID" value="VHO02533.1"/>
    <property type="molecule type" value="Genomic_DNA"/>
</dbReference>
<protein>
    <submittedName>
        <fullName evidence="1">Uncharacterized protein</fullName>
    </submittedName>
</protein>
<accession>A0A486XJ84</accession>
<name>A0A486XJ84_9GAMM</name>
<organism evidence="1">
    <name type="scientific">Rheinheimera sp. BAL341</name>
    <dbReference type="NCBI Taxonomy" id="1708203"/>
    <lineage>
        <taxon>Bacteria</taxon>
        <taxon>Pseudomonadati</taxon>
        <taxon>Pseudomonadota</taxon>
        <taxon>Gammaproteobacteria</taxon>
        <taxon>Chromatiales</taxon>
        <taxon>Chromatiaceae</taxon>
        <taxon>Rheinheimera</taxon>
    </lineage>
</organism>